<sequence>MTMSYIMKTDGQMDKRRVSWIDKKRKREDQTQSRNMLNAWILLPLLFTGGRTFMIHNSQRSLCLEDSVGTGEVLLKRCNLDSESQQWVWLGGDKLMCVASSRCLSSERSEPVQTQPCHGPDVDAAGSVWDCDNGRLISKSSAMFLSISGQQLILTKFSQDAKWKSLDEGDICQERLRVRRASDDSDLAEYEDEPTGELASMTEEQREYLRWYYRTEDPTTWKFVLLGAAFICLLVGFLLLGMGAVANKSRKKIAKYKAAASFRHESDGEELRAVLPLRDNGASPQHCGLLSGRGPTTAGGEEGDLKAGDIVVTWKDGNISSLYSDHAETEKPEEEEKGEDVKREEKRLDVERDAEDAEDAQDRAMTE</sequence>
<dbReference type="GO" id="GO:0022857">
    <property type="term" value="F:transmembrane transporter activity"/>
    <property type="evidence" value="ECO:0007669"/>
    <property type="project" value="InterPro"/>
</dbReference>
<dbReference type="OrthoDB" id="8959236at2759"/>
<dbReference type="InterPro" id="IPR029387">
    <property type="entry name" value="OSTbeta"/>
</dbReference>
<evidence type="ECO:0000256" key="2">
    <source>
        <dbReference type="SAM" id="Phobius"/>
    </source>
</evidence>
<dbReference type="InterPro" id="IPR052678">
    <property type="entry name" value="OST-beta_subunit"/>
</dbReference>
<dbReference type="PANTHER" id="PTHR36129:SF3">
    <property type="match status" value="1"/>
</dbReference>
<dbReference type="EMBL" id="CAJRST010000001">
    <property type="protein sequence ID" value="CAG5850700.1"/>
    <property type="molecule type" value="Genomic_DNA"/>
</dbReference>
<dbReference type="SUPFAM" id="SSF50370">
    <property type="entry name" value="Ricin B-like lectins"/>
    <property type="match status" value="1"/>
</dbReference>
<comment type="caution">
    <text evidence="4">The sequence shown here is derived from an EMBL/GenBank/DDBJ whole genome shotgun (WGS) entry which is preliminary data.</text>
</comment>
<dbReference type="AlphaFoldDB" id="A0A8S4A5H8"/>
<feature type="domain" description="Ricin B lectin" evidence="3">
    <location>
        <begin position="51"/>
        <end position="166"/>
    </location>
</feature>
<evidence type="ECO:0000256" key="1">
    <source>
        <dbReference type="SAM" id="MobiDB-lite"/>
    </source>
</evidence>
<keyword evidence="2" id="KW-1133">Transmembrane helix</keyword>
<evidence type="ECO:0000259" key="3">
    <source>
        <dbReference type="SMART" id="SM00458"/>
    </source>
</evidence>
<accession>A0A8S4A5H8</accession>
<evidence type="ECO:0000313" key="4">
    <source>
        <dbReference type="EMBL" id="CAG5850700.1"/>
    </source>
</evidence>
<gene>
    <name evidence="4" type="ORF">MMEN_LOCUS175</name>
</gene>
<keyword evidence="5" id="KW-1185">Reference proteome</keyword>
<keyword evidence="2" id="KW-0472">Membrane</keyword>
<dbReference type="InterPro" id="IPR000772">
    <property type="entry name" value="Ricin_B_lectin"/>
</dbReference>
<dbReference type="GO" id="GO:0046982">
    <property type="term" value="F:protein heterodimerization activity"/>
    <property type="evidence" value="ECO:0007669"/>
    <property type="project" value="InterPro"/>
</dbReference>
<dbReference type="GO" id="GO:0015721">
    <property type="term" value="P:bile acid and bile salt transport"/>
    <property type="evidence" value="ECO:0007669"/>
    <property type="project" value="InterPro"/>
</dbReference>
<dbReference type="SMART" id="SM00458">
    <property type="entry name" value="RICIN"/>
    <property type="match status" value="1"/>
</dbReference>
<dbReference type="InterPro" id="IPR035992">
    <property type="entry name" value="Ricin_B-like_lectins"/>
</dbReference>
<feature type="compositionally biased region" description="Basic and acidic residues" evidence="1">
    <location>
        <begin position="339"/>
        <end position="351"/>
    </location>
</feature>
<proteinExistence type="predicted"/>
<keyword evidence="2" id="KW-0812">Transmembrane</keyword>
<dbReference type="PANTHER" id="PTHR36129">
    <property type="entry name" value="ORGANIC SOLUTE TRANSPORTER SUBUNIT BETA-RELATED"/>
    <property type="match status" value="1"/>
</dbReference>
<feature type="region of interest" description="Disordered" evidence="1">
    <location>
        <begin position="322"/>
        <end position="367"/>
    </location>
</feature>
<reference evidence="4" key="1">
    <citation type="submission" date="2021-05" db="EMBL/GenBank/DDBJ databases">
        <authorList>
            <person name="Tigano A."/>
        </authorList>
    </citation>
    <scope>NUCLEOTIDE SEQUENCE</scope>
</reference>
<feature type="transmembrane region" description="Helical" evidence="2">
    <location>
        <begin position="223"/>
        <end position="246"/>
    </location>
</feature>
<dbReference type="Proteomes" id="UP000677803">
    <property type="component" value="Unassembled WGS sequence"/>
</dbReference>
<dbReference type="CDD" id="cd23385">
    <property type="entry name" value="beta-trefoil_Ricin_MRC-like"/>
    <property type="match status" value="1"/>
</dbReference>
<dbReference type="GO" id="GO:0005886">
    <property type="term" value="C:plasma membrane"/>
    <property type="evidence" value="ECO:0007669"/>
    <property type="project" value="InterPro"/>
</dbReference>
<dbReference type="Pfam" id="PF00652">
    <property type="entry name" value="Ricin_B_lectin"/>
    <property type="match status" value="1"/>
</dbReference>
<protein>
    <submittedName>
        <fullName evidence="4">(Atlantic silverside) hypothetical protein</fullName>
    </submittedName>
</protein>
<dbReference type="Gene3D" id="2.80.10.50">
    <property type="match status" value="1"/>
</dbReference>
<name>A0A8S4A5H8_9TELE</name>
<organism evidence="4 5">
    <name type="scientific">Menidia menidia</name>
    <name type="common">Atlantic silverside</name>
    <dbReference type="NCBI Taxonomy" id="238744"/>
    <lineage>
        <taxon>Eukaryota</taxon>
        <taxon>Metazoa</taxon>
        <taxon>Chordata</taxon>
        <taxon>Craniata</taxon>
        <taxon>Vertebrata</taxon>
        <taxon>Euteleostomi</taxon>
        <taxon>Actinopterygii</taxon>
        <taxon>Neopterygii</taxon>
        <taxon>Teleostei</taxon>
        <taxon>Neoteleostei</taxon>
        <taxon>Acanthomorphata</taxon>
        <taxon>Ovalentaria</taxon>
        <taxon>Atherinomorphae</taxon>
        <taxon>Atheriniformes</taxon>
        <taxon>Atherinopsidae</taxon>
        <taxon>Menidiinae</taxon>
        <taxon>Menidia</taxon>
    </lineage>
</organism>
<dbReference type="PROSITE" id="PS50231">
    <property type="entry name" value="RICIN_B_LECTIN"/>
    <property type="match status" value="1"/>
</dbReference>
<dbReference type="Pfam" id="PF15048">
    <property type="entry name" value="OSTbeta"/>
    <property type="match status" value="1"/>
</dbReference>
<evidence type="ECO:0000313" key="5">
    <source>
        <dbReference type="Proteomes" id="UP000677803"/>
    </source>
</evidence>